<evidence type="ECO:0000313" key="2">
    <source>
        <dbReference type="EMBL" id="AEW04117.1"/>
    </source>
</evidence>
<dbReference type="PATRIC" id="fig|679936.5.peg.625"/>
<gene>
    <name evidence="2" type="ordered locus">Sulac_0588</name>
</gene>
<dbReference type="STRING" id="679936.Sulac_0588"/>
<feature type="transmembrane region" description="Helical" evidence="1">
    <location>
        <begin position="6"/>
        <end position="25"/>
    </location>
</feature>
<dbReference type="Proteomes" id="UP000005439">
    <property type="component" value="Chromosome"/>
</dbReference>
<evidence type="ECO:0000256" key="1">
    <source>
        <dbReference type="SAM" id="Phobius"/>
    </source>
</evidence>
<accession>G8TZE8</accession>
<dbReference type="KEGG" id="sap:Sulac_0588"/>
<keyword evidence="1" id="KW-0812">Transmembrane</keyword>
<name>G8TZE8_SULAD</name>
<proteinExistence type="predicted"/>
<organism evidence="2 3">
    <name type="scientific">Sulfobacillus acidophilus (strain ATCC 700253 / DSM 10332 / NAL)</name>
    <dbReference type="NCBI Taxonomy" id="679936"/>
    <lineage>
        <taxon>Bacteria</taxon>
        <taxon>Bacillati</taxon>
        <taxon>Bacillota</taxon>
        <taxon>Clostridia</taxon>
        <taxon>Eubacteriales</taxon>
        <taxon>Clostridiales Family XVII. Incertae Sedis</taxon>
        <taxon>Sulfobacillus</taxon>
    </lineage>
</organism>
<keyword evidence="3" id="KW-1185">Reference proteome</keyword>
<evidence type="ECO:0000313" key="3">
    <source>
        <dbReference type="Proteomes" id="UP000005439"/>
    </source>
</evidence>
<reference evidence="2 3" key="2">
    <citation type="journal article" date="2012" name="Stand. Genomic Sci.">
        <title>Complete genome sequence of the moderately thermophilic mineral-sulfide-oxidizing firmicute Sulfobacillus acidophilus type strain (NAL(T)).</title>
        <authorList>
            <person name="Anderson I."/>
            <person name="Chertkov O."/>
            <person name="Chen A."/>
            <person name="Saunders E."/>
            <person name="Lapidus A."/>
            <person name="Nolan M."/>
            <person name="Lucas S."/>
            <person name="Hammon N."/>
            <person name="Deshpande S."/>
            <person name="Cheng J.F."/>
            <person name="Han C."/>
            <person name="Tapia R."/>
            <person name="Goodwin L.A."/>
            <person name="Pitluck S."/>
            <person name="Liolios K."/>
            <person name="Pagani I."/>
            <person name="Ivanova N."/>
            <person name="Mikhailova N."/>
            <person name="Pati A."/>
            <person name="Palaniappan K."/>
            <person name="Land M."/>
            <person name="Pan C."/>
            <person name="Rohde M."/>
            <person name="Pukall R."/>
            <person name="Goker M."/>
            <person name="Detter J.C."/>
            <person name="Woyke T."/>
            <person name="Bristow J."/>
            <person name="Eisen J.A."/>
            <person name="Markowitz V."/>
            <person name="Hugenholtz P."/>
            <person name="Kyrpides N.C."/>
            <person name="Klenk H.P."/>
            <person name="Mavromatis K."/>
        </authorList>
    </citation>
    <scope>NUCLEOTIDE SEQUENCE [LARGE SCALE GENOMIC DNA]</scope>
    <source>
        <strain evidence="3">ATCC 700253 / DSM 10332 / NAL</strain>
    </source>
</reference>
<keyword evidence="1" id="KW-0472">Membrane</keyword>
<sequence length="214" mass="24231">MENGYLLIASWGAVTAVFSLMVLTGHHTSVPIVIRILLDIIPAGLIFWVGRVAKQQGAKTYGVGAVSIQVARVVSNVRVSLHSIREGVYQWVVYRTCCGNGYRMPGSVGIVRNAILNYYRKRGEREDLAAGSIWRKFPRWYMTDRVYHRLRDNDLLLDLLVDADYAAIDLSQWVRQTRPDLPSADTLVAEVVAQVEAWMEQRRQWLARAGWASV</sequence>
<dbReference type="AlphaFoldDB" id="G8TZE8"/>
<dbReference type="HOGENOM" id="CLU_1288332_0_0_9"/>
<protein>
    <submittedName>
        <fullName evidence="2">Uncharacterized protein</fullName>
    </submittedName>
</protein>
<dbReference type="EMBL" id="CP003179">
    <property type="protein sequence ID" value="AEW04117.1"/>
    <property type="molecule type" value="Genomic_DNA"/>
</dbReference>
<reference evidence="3" key="1">
    <citation type="submission" date="2011-12" db="EMBL/GenBank/DDBJ databases">
        <title>The complete genome of chromosome of Sulfobacillus acidophilus DSM 10332.</title>
        <authorList>
            <person name="Lucas S."/>
            <person name="Han J."/>
            <person name="Lapidus A."/>
            <person name="Bruce D."/>
            <person name="Goodwin L."/>
            <person name="Pitluck S."/>
            <person name="Peters L."/>
            <person name="Kyrpides N."/>
            <person name="Mavromatis K."/>
            <person name="Ivanova N."/>
            <person name="Mikhailova N."/>
            <person name="Chertkov O."/>
            <person name="Saunders E."/>
            <person name="Detter J.C."/>
            <person name="Tapia R."/>
            <person name="Han C."/>
            <person name="Land M."/>
            <person name="Hauser L."/>
            <person name="Markowitz V."/>
            <person name="Cheng J.-F."/>
            <person name="Hugenholtz P."/>
            <person name="Woyke T."/>
            <person name="Wu D."/>
            <person name="Pukall R."/>
            <person name="Gehrich-Schroeter G."/>
            <person name="Schneider S."/>
            <person name="Klenk H.-P."/>
            <person name="Eisen J.A."/>
        </authorList>
    </citation>
    <scope>NUCLEOTIDE SEQUENCE [LARGE SCALE GENOMIC DNA]</scope>
    <source>
        <strain evidence="3">ATCC 700253 / DSM 10332 / NAL</strain>
    </source>
</reference>
<feature type="transmembrane region" description="Helical" evidence="1">
    <location>
        <begin position="32"/>
        <end position="50"/>
    </location>
</feature>
<keyword evidence="1" id="KW-1133">Transmembrane helix</keyword>